<protein>
    <submittedName>
        <fullName evidence="2">Uncharacterized protein</fullName>
    </submittedName>
</protein>
<reference evidence="2" key="1">
    <citation type="journal article" date="2023" name="Mol. Phylogenet. Evol.">
        <title>Genome-scale phylogeny and comparative genomics of the fungal order Sordariales.</title>
        <authorList>
            <person name="Hensen N."/>
            <person name="Bonometti L."/>
            <person name="Westerberg I."/>
            <person name="Brannstrom I.O."/>
            <person name="Guillou S."/>
            <person name="Cros-Aarteil S."/>
            <person name="Calhoun S."/>
            <person name="Haridas S."/>
            <person name="Kuo A."/>
            <person name="Mondo S."/>
            <person name="Pangilinan J."/>
            <person name="Riley R."/>
            <person name="LaButti K."/>
            <person name="Andreopoulos B."/>
            <person name="Lipzen A."/>
            <person name="Chen C."/>
            <person name="Yan M."/>
            <person name="Daum C."/>
            <person name="Ng V."/>
            <person name="Clum A."/>
            <person name="Steindorff A."/>
            <person name="Ohm R.A."/>
            <person name="Martin F."/>
            <person name="Silar P."/>
            <person name="Natvig D.O."/>
            <person name="Lalanne C."/>
            <person name="Gautier V."/>
            <person name="Ament-Velasquez S.L."/>
            <person name="Kruys A."/>
            <person name="Hutchinson M.I."/>
            <person name="Powell A.J."/>
            <person name="Barry K."/>
            <person name="Miller A.N."/>
            <person name="Grigoriev I.V."/>
            <person name="Debuchy R."/>
            <person name="Gladieux P."/>
            <person name="Hiltunen Thoren M."/>
            <person name="Johannesson H."/>
        </authorList>
    </citation>
    <scope>NUCLEOTIDE SEQUENCE</scope>
    <source>
        <strain evidence="2">CBS 731.68</strain>
    </source>
</reference>
<keyword evidence="3" id="KW-1185">Reference proteome</keyword>
<name>A0AAN6U6I8_9PEZI</name>
<organism evidence="2 3">
    <name type="scientific">Parathielavia appendiculata</name>
    <dbReference type="NCBI Taxonomy" id="2587402"/>
    <lineage>
        <taxon>Eukaryota</taxon>
        <taxon>Fungi</taxon>
        <taxon>Dikarya</taxon>
        <taxon>Ascomycota</taxon>
        <taxon>Pezizomycotina</taxon>
        <taxon>Sordariomycetes</taxon>
        <taxon>Sordariomycetidae</taxon>
        <taxon>Sordariales</taxon>
        <taxon>Chaetomiaceae</taxon>
        <taxon>Parathielavia</taxon>
    </lineage>
</organism>
<evidence type="ECO:0000313" key="3">
    <source>
        <dbReference type="Proteomes" id="UP001302602"/>
    </source>
</evidence>
<evidence type="ECO:0000256" key="1">
    <source>
        <dbReference type="SAM" id="MobiDB-lite"/>
    </source>
</evidence>
<dbReference type="Proteomes" id="UP001302602">
    <property type="component" value="Unassembled WGS sequence"/>
</dbReference>
<dbReference type="RefSeq" id="XP_062651154.1">
    <property type="nucleotide sequence ID" value="XM_062786232.1"/>
</dbReference>
<dbReference type="AlphaFoldDB" id="A0AAN6U6I8"/>
<feature type="region of interest" description="Disordered" evidence="1">
    <location>
        <begin position="1"/>
        <end position="41"/>
    </location>
</feature>
<evidence type="ECO:0000313" key="2">
    <source>
        <dbReference type="EMBL" id="KAK4127383.1"/>
    </source>
</evidence>
<dbReference type="GeneID" id="87822998"/>
<sequence length="109" mass="11579">MRTQPLHRKLASHKTSAKRPRSTRRTASRGGKGASAGPLRVIDGPWVHIGSASTPTTQSMAVVDLSPSLHQSGIWMTRQGCAVPGACLRGEVHCQGRVCMQIGPRSGRG</sequence>
<dbReference type="EMBL" id="MU853224">
    <property type="protein sequence ID" value="KAK4127383.1"/>
    <property type="molecule type" value="Genomic_DNA"/>
</dbReference>
<reference evidence="2" key="2">
    <citation type="submission" date="2023-05" db="EMBL/GenBank/DDBJ databases">
        <authorList>
            <consortium name="Lawrence Berkeley National Laboratory"/>
            <person name="Steindorff A."/>
            <person name="Hensen N."/>
            <person name="Bonometti L."/>
            <person name="Westerberg I."/>
            <person name="Brannstrom I.O."/>
            <person name="Guillou S."/>
            <person name="Cros-Aarteil S."/>
            <person name="Calhoun S."/>
            <person name="Haridas S."/>
            <person name="Kuo A."/>
            <person name="Mondo S."/>
            <person name="Pangilinan J."/>
            <person name="Riley R."/>
            <person name="Labutti K."/>
            <person name="Andreopoulos B."/>
            <person name="Lipzen A."/>
            <person name="Chen C."/>
            <person name="Yanf M."/>
            <person name="Daum C."/>
            <person name="Ng V."/>
            <person name="Clum A."/>
            <person name="Ohm R."/>
            <person name="Martin F."/>
            <person name="Silar P."/>
            <person name="Natvig D."/>
            <person name="Lalanne C."/>
            <person name="Gautier V."/>
            <person name="Ament-Velasquez S.L."/>
            <person name="Kruys A."/>
            <person name="Hutchinson M.I."/>
            <person name="Powell A.J."/>
            <person name="Barry K."/>
            <person name="Miller A.N."/>
            <person name="Grigoriev I.V."/>
            <person name="Debuchy R."/>
            <person name="Gladieux P."/>
            <person name="Thoren M.H."/>
            <person name="Johannesson H."/>
        </authorList>
    </citation>
    <scope>NUCLEOTIDE SEQUENCE</scope>
    <source>
        <strain evidence="2">CBS 731.68</strain>
    </source>
</reference>
<proteinExistence type="predicted"/>
<feature type="compositionally biased region" description="Basic residues" evidence="1">
    <location>
        <begin position="1"/>
        <end position="27"/>
    </location>
</feature>
<accession>A0AAN6U6I8</accession>
<gene>
    <name evidence="2" type="ORF">N657DRAFT_208707</name>
</gene>
<comment type="caution">
    <text evidence="2">The sequence shown here is derived from an EMBL/GenBank/DDBJ whole genome shotgun (WGS) entry which is preliminary data.</text>
</comment>